<evidence type="ECO:0000313" key="7">
    <source>
        <dbReference type="EMBL" id="CCM03732.1"/>
    </source>
</evidence>
<keyword evidence="8" id="KW-1185">Reference proteome</keyword>
<proteinExistence type="predicted"/>
<feature type="transmembrane region" description="Helical" evidence="6">
    <location>
        <begin position="467"/>
        <end position="489"/>
    </location>
</feature>
<organism evidence="7 8">
    <name type="scientific">Fibroporia radiculosa</name>
    <dbReference type="NCBI Taxonomy" id="599839"/>
    <lineage>
        <taxon>Eukaryota</taxon>
        <taxon>Fungi</taxon>
        <taxon>Dikarya</taxon>
        <taxon>Basidiomycota</taxon>
        <taxon>Agaricomycotina</taxon>
        <taxon>Agaricomycetes</taxon>
        <taxon>Polyporales</taxon>
        <taxon>Fibroporiaceae</taxon>
        <taxon>Fibroporia</taxon>
    </lineage>
</organism>
<dbReference type="HOGENOM" id="CLU_033914_0_0_1"/>
<protein>
    <recommendedName>
        <fullName evidence="9">Tetraspanin Tsp2</fullName>
    </recommendedName>
</protein>
<sequence length="578" mass="64032">MDHQYPSSSSVLNRRCSARRRSGVLSPALDSTARRQSYDRDDSSERNLDQTLTVQVEDVDAAGGVPTVLLVRPSRASALTPSLPLFPENFASLPWRVAEDLYSPKARWEHLAPYSSSAHASGDDRTPSFSPIPLTPRPRQPAREPSTTSVTTARTVGSRSSRLPTPEFGARAGDVIRSYLPRLFSSRETDSQDSRPPAPVHLSGIHKHFSSAASEASTALSIATPHSISRSGGEGVDQRRPPLLSSFSTTDKFTQKFPRPRSVMKNQIFKRGHKTAFAATMLEEGEGLGIDTIDRWSLHKWCLLFSVCTLLVYGVAGLVCAISTWFRTWELASVMYVADNDILMLITFASSIILLTFIVGISGTVLNSRPILAVYAVLLWPAFLAILAIGYTSYHRYAFALDRKLNLAWSQWYTPVGRLVIQDTLRCCGYYDSLHEATPSKQCYPRTPLPGCKGKLYRFERENLATIWSAAFALVPVHIMNIMISLLCANHVTRIFGKGIMPKQYWLSGADVRADAEKLMNIFPGVVVRPGLIKKLSNPAFRGDREDRTTINQETDWDRFSSMHSSTGSIGLGLSEQS</sequence>
<dbReference type="Pfam" id="PF00335">
    <property type="entry name" value="Tetraspanin"/>
    <property type="match status" value="1"/>
</dbReference>
<reference evidence="7 8" key="1">
    <citation type="journal article" date="2012" name="Appl. Environ. Microbiol.">
        <title>Short-read sequencing for genomic analysis of the brown rot fungus Fibroporia radiculosa.</title>
        <authorList>
            <person name="Tang J.D."/>
            <person name="Perkins A.D."/>
            <person name="Sonstegard T.S."/>
            <person name="Schroeder S.G."/>
            <person name="Burgess S.C."/>
            <person name="Diehl S.V."/>
        </authorList>
    </citation>
    <scope>NUCLEOTIDE SEQUENCE [LARGE SCALE GENOMIC DNA]</scope>
    <source>
        <strain evidence="7 8">TFFH 294</strain>
    </source>
</reference>
<keyword evidence="2 6" id="KW-0812">Transmembrane</keyword>
<keyword evidence="4 6" id="KW-0472">Membrane</keyword>
<evidence type="ECO:0000256" key="4">
    <source>
        <dbReference type="ARBA" id="ARBA00023136"/>
    </source>
</evidence>
<feature type="region of interest" description="Disordered" evidence="5">
    <location>
        <begin position="226"/>
        <end position="245"/>
    </location>
</feature>
<dbReference type="GO" id="GO:0016020">
    <property type="term" value="C:membrane"/>
    <property type="evidence" value="ECO:0007669"/>
    <property type="project" value="UniProtKB-SubCell"/>
</dbReference>
<dbReference type="Proteomes" id="UP000006352">
    <property type="component" value="Unassembled WGS sequence"/>
</dbReference>
<evidence type="ECO:0008006" key="9">
    <source>
        <dbReference type="Google" id="ProtNLM"/>
    </source>
</evidence>
<feature type="compositionally biased region" description="Polar residues" evidence="5">
    <location>
        <begin position="145"/>
        <end position="163"/>
    </location>
</feature>
<dbReference type="RefSeq" id="XP_012183015.1">
    <property type="nucleotide sequence ID" value="XM_012327625.1"/>
</dbReference>
<keyword evidence="3 6" id="KW-1133">Transmembrane helix</keyword>
<dbReference type="EMBL" id="HE797126">
    <property type="protein sequence ID" value="CCM03732.1"/>
    <property type="molecule type" value="Genomic_DNA"/>
</dbReference>
<evidence type="ECO:0000313" key="8">
    <source>
        <dbReference type="Proteomes" id="UP000006352"/>
    </source>
</evidence>
<feature type="region of interest" description="Disordered" evidence="5">
    <location>
        <begin position="114"/>
        <end position="170"/>
    </location>
</feature>
<accession>J4HY92</accession>
<gene>
    <name evidence="7" type="ORF">FIBRA_05878</name>
</gene>
<dbReference type="InParanoid" id="J4HY92"/>
<feature type="region of interest" description="Disordered" evidence="5">
    <location>
        <begin position="1"/>
        <end position="47"/>
    </location>
</feature>
<dbReference type="GeneID" id="24098643"/>
<evidence type="ECO:0000256" key="6">
    <source>
        <dbReference type="SAM" id="Phobius"/>
    </source>
</evidence>
<evidence type="ECO:0000256" key="2">
    <source>
        <dbReference type="ARBA" id="ARBA00022692"/>
    </source>
</evidence>
<feature type="compositionally biased region" description="Polar residues" evidence="5">
    <location>
        <begin position="1"/>
        <end position="12"/>
    </location>
</feature>
<name>J4HY92_9APHY</name>
<dbReference type="OrthoDB" id="2156690at2759"/>
<evidence type="ECO:0000256" key="1">
    <source>
        <dbReference type="ARBA" id="ARBA00004141"/>
    </source>
</evidence>
<dbReference type="InterPro" id="IPR018499">
    <property type="entry name" value="Tetraspanin/Peripherin"/>
</dbReference>
<comment type="subcellular location">
    <subcellularLocation>
        <location evidence="1">Membrane</location>
        <topology evidence="1">Multi-pass membrane protein</topology>
    </subcellularLocation>
</comment>
<feature type="compositionally biased region" description="Basic and acidic residues" evidence="5">
    <location>
        <begin position="32"/>
        <end position="47"/>
    </location>
</feature>
<evidence type="ECO:0000256" key="3">
    <source>
        <dbReference type="ARBA" id="ARBA00022989"/>
    </source>
</evidence>
<dbReference type="STRING" id="599839.J4HY92"/>
<feature type="transmembrane region" description="Helical" evidence="6">
    <location>
        <begin position="372"/>
        <end position="394"/>
    </location>
</feature>
<dbReference type="AlphaFoldDB" id="J4HY92"/>
<feature type="transmembrane region" description="Helical" evidence="6">
    <location>
        <begin position="342"/>
        <end position="365"/>
    </location>
</feature>
<evidence type="ECO:0000256" key="5">
    <source>
        <dbReference type="SAM" id="MobiDB-lite"/>
    </source>
</evidence>
<feature type="transmembrane region" description="Helical" evidence="6">
    <location>
        <begin position="301"/>
        <end position="326"/>
    </location>
</feature>